<name>A0A1G4KHK3_9SACH</name>
<feature type="compositionally biased region" description="Low complexity" evidence="7">
    <location>
        <begin position="246"/>
        <end position="263"/>
    </location>
</feature>
<dbReference type="GO" id="GO:0005829">
    <property type="term" value="C:cytosol"/>
    <property type="evidence" value="ECO:0007669"/>
    <property type="project" value="TreeGrafter"/>
</dbReference>
<dbReference type="GO" id="GO:0004843">
    <property type="term" value="F:cysteine-type deubiquitinase activity"/>
    <property type="evidence" value="ECO:0007669"/>
    <property type="project" value="UniProtKB-UniRule"/>
</dbReference>
<dbReference type="GO" id="GO:0016579">
    <property type="term" value="P:protein deubiquitination"/>
    <property type="evidence" value="ECO:0007669"/>
    <property type="project" value="InterPro"/>
</dbReference>
<dbReference type="GO" id="GO:0005634">
    <property type="term" value="C:nucleus"/>
    <property type="evidence" value="ECO:0007669"/>
    <property type="project" value="TreeGrafter"/>
</dbReference>
<proteinExistence type="inferred from homology"/>
<comment type="similarity">
    <text evidence="6">Belongs to the peptidase C19 family.</text>
</comment>
<evidence type="ECO:0000256" key="1">
    <source>
        <dbReference type="ARBA" id="ARBA00000707"/>
    </source>
</evidence>
<dbReference type="InterPro" id="IPR028889">
    <property type="entry name" value="USP"/>
</dbReference>
<dbReference type="InterPro" id="IPR001394">
    <property type="entry name" value="Peptidase_C19_UCH"/>
</dbReference>
<keyword evidence="5 6" id="KW-0788">Thiol protease</keyword>
<feature type="region of interest" description="Disordered" evidence="7">
    <location>
        <begin position="524"/>
        <end position="554"/>
    </location>
</feature>
<reference evidence="10" key="1">
    <citation type="submission" date="2016-03" db="EMBL/GenBank/DDBJ databases">
        <authorList>
            <person name="Devillers H."/>
        </authorList>
    </citation>
    <scope>NUCLEOTIDE SEQUENCE [LARGE SCALE GENOMIC DNA]</scope>
</reference>
<accession>A0A1G4KHK3</accession>
<keyword evidence="2 6" id="KW-0645">Protease</keyword>
<keyword evidence="10" id="KW-1185">Reference proteome</keyword>
<sequence length="771" mass="85733">MSGPGSQENQEGSYSMYPPTSPVAPPGSAQHNMGMYVSPAAFAQYGYGYPVPMDIYAGQGAPFLSYGMNPNMVYYGGSVPQPTHSKKKYYNNKMEAGPGRNESPNQYFNGPKPTASSNSSTTSSTPVPQKVPITIKNQYKFEMGNSNSFNTEGLKLEYPFFVNTNEQEYAEAKALRYRIKHRSSLDLTSVPSSRATGEQEVSEVKPVEEANVEDIKKLFPKQNIKTETESPAPQTNGIVLERKVPTTESSVEPSSETNSPGSVKAVKSWSAVASSAAPKGASSQPLAEKDKKYVPSTIKGLESLGLVSLRICFDNEYVKMTTKSVLEDCVGIWSVIPRGIVNSGNICFMSSILQVLLICQPFVDLLNIIRLRTPAKVGSPVSPLLDACLGFYSQFDKETMERRKAVDEKAQDRKGSAPITETINPEEFYKAVSKLPKFKDLKWGHQEDAEEFLTHFLDQLHEEFIKSVSSLTENDIWNLIKSINDKDIKNVFIKNLLKYKGAEFIKNASTQFKEMLDKNGASGNFQDGHDGGWHEVSSSKKGKKPKTAAKRTMEVEPSPITSIFGGQFRSVLDIPQSKEQQSITLDPFQTLQLDISDPEVNDLESALSKFNEPELIPFKTSTGQDVEAKKQTFIDKLPNVFLIQLKRFSFVNNTEKNRMVNYNAYSGRVEKIHKKINYSHVLNLPTSTITSTHPCVNGQYNADYKLIGVVYHHGISSSGGHYTCDVYYAETAKWFRIDDVTVTEIGRDDVLTGGEDEADSRTAYILMYQKL</sequence>
<evidence type="ECO:0000313" key="10">
    <source>
        <dbReference type="Proteomes" id="UP000191024"/>
    </source>
</evidence>
<dbReference type="GO" id="GO:0006508">
    <property type="term" value="P:proteolysis"/>
    <property type="evidence" value="ECO:0007669"/>
    <property type="project" value="UniProtKB-KW"/>
</dbReference>
<feature type="region of interest" description="Disordered" evidence="7">
    <location>
        <begin position="222"/>
        <end position="263"/>
    </location>
</feature>
<evidence type="ECO:0000256" key="3">
    <source>
        <dbReference type="ARBA" id="ARBA00022786"/>
    </source>
</evidence>
<comment type="catalytic activity">
    <reaction evidence="1 6">
        <text>Thiol-dependent hydrolysis of ester, thioester, amide, peptide and isopeptide bonds formed by the C-terminal Gly of ubiquitin (a 76-residue protein attached to proteins as an intracellular targeting signal).</text>
        <dbReference type="EC" id="3.4.19.12"/>
    </reaction>
</comment>
<dbReference type="SUPFAM" id="SSF54001">
    <property type="entry name" value="Cysteine proteinases"/>
    <property type="match status" value="1"/>
</dbReference>
<feature type="compositionally biased region" description="Polar residues" evidence="7">
    <location>
        <begin position="223"/>
        <end position="237"/>
    </location>
</feature>
<dbReference type="Proteomes" id="UP000191024">
    <property type="component" value="Chromosome H"/>
</dbReference>
<dbReference type="InterPro" id="IPR050164">
    <property type="entry name" value="Peptidase_C19"/>
</dbReference>
<keyword evidence="4 6" id="KW-0378">Hydrolase</keyword>
<keyword evidence="3 6" id="KW-0833">Ubl conjugation pathway</keyword>
<dbReference type="EC" id="3.4.19.12" evidence="6"/>
<feature type="region of interest" description="Disordered" evidence="7">
    <location>
        <begin position="91"/>
        <end position="129"/>
    </location>
</feature>
<organism evidence="9 10">
    <name type="scientific">Lachancea mirantina</name>
    <dbReference type="NCBI Taxonomy" id="1230905"/>
    <lineage>
        <taxon>Eukaryota</taxon>
        <taxon>Fungi</taxon>
        <taxon>Dikarya</taxon>
        <taxon>Ascomycota</taxon>
        <taxon>Saccharomycotina</taxon>
        <taxon>Saccharomycetes</taxon>
        <taxon>Saccharomycetales</taxon>
        <taxon>Saccharomycetaceae</taxon>
        <taxon>Lachancea</taxon>
    </lineage>
</organism>
<dbReference type="PROSITE" id="PS50235">
    <property type="entry name" value="USP_3"/>
    <property type="match status" value="1"/>
</dbReference>
<feature type="region of interest" description="Disordered" evidence="7">
    <location>
        <begin position="1"/>
        <end position="29"/>
    </location>
</feature>
<gene>
    <name evidence="9" type="ORF">LAMI_0H12156G</name>
</gene>
<evidence type="ECO:0000256" key="4">
    <source>
        <dbReference type="ARBA" id="ARBA00022801"/>
    </source>
</evidence>
<evidence type="ECO:0000256" key="5">
    <source>
        <dbReference type="ARBA" id="ARBA00022807"/>
    </source>
</evidence>
<dbReference type="OrthoDB" id="429671at2759"/>
<dbReference type="EMBL" id="LT598468">
    <property type="protein sequence ID" value="SCV03939.1"/>
    <property type="molecule type" value="Genomic_DNA"/>
</dbReference>
<dbReference type="PROSITE" id="PS00973">
    <property type="entry name" value="USP_2"/>
    <property type="match status" value="1"/>
</dbReference>
<evidence type="ECO:0000256" key="7">
    <source>
        <dbReference type="SAM" id="MobiDB-lite"/>
    </source>
</evidence>
<dbReference type="PANTHER" id="PTHR24006:SF687">
    <property type="entry name" value="UBIQUITIN CARBOXYL-TERMINAL HYDROLASE 10"/>
    <property type="match status" value="1"/>
</dbReference>
<feature type="compositionally biased region" description="Low complexity" evidence="7">
    <location>
        <begin position="114"/>
        <end position="125"/>
    </location>
</feature>
<dbReference type="InterPro" id="IPR038765">
    <property type="entry name" value="Papain-like_cys_pep_sf"/>
</dbReference>
<dbReference type="PANTHER" id="PTHR24006">
    <property type="entry name" value="UBIQUITIN CARBOXYL-TERMINAL HYDROLASE"/>
    <property type="match status" value="1"/>
</dbReference>
<feature type="compositionally biased region" description="Polar residues" evidence="7">
    <location>
        <begin position="1"/>
        <end position="13"/>
    </location>
</feature>
<dbReference type="CDD" id="cd02257">
    <property type="entry name" value="Peptidase_C19"/>
    <property type="match status" value="1"/>
</dbReference>
<evidence type="ECO:0000256" key="2">
    <source>
        <dbReference type="ARBA" id="ARBA00022670"/>
    </source>
</evidence>
<dbReference type="Pfam" id="PF00443">
    <property type="entry name" value="UCH"/>
    <property type="match status" value="1"/>
</dbReference>
<dbReference type="Gene3D" id="3.90.70.10">
    <property type="entry name" value="Cysteine proteinases"/>
    <property type="match status" value="1"/>
</dbReference>
<protein>
    <recommendedName>
        <fullName evidence="6">Ubiquitin carboxyl-terminal hydrolase</fullName>
        <ecNumber evidence="6">3.4.19.12</ecNumber>
    </recommendedName>
</protein>
<evidence type="ECO:0000259" key="8">
    <source>
        <dbReference type="PROSITE" id="PS50235"/>
    </source>
</evidence>
<dbReference type="PROSITE" id="PS00972">
    <property type="entry name" value="USP_1"/>
    <property type="match status" value="1"/>
</dbReference>
<dbReference type="InterPro" id="IPR018200">
    <property type="entry name" value="USP_CS"/>
</dbReference>
<feature type="domain" description="USP" evidence="8">
    <location>
        <begin position="338"/>
        <end position="771"/>
    </location>
</feature>
<evidence type="ECO:0000313" key="9">
    <source>
        <dbReference type="EMBL" id="SCV03939.1"/>
    </source>
</evidence>
<dbReference type="STRING" id="1230905.A0A1G4KHK3"/>
<evidence type="ECO:0000256" key="6">
    <source>
        <dbReference type="RuleBase" id="RU366025"/>
    </source>
</evidence>
<dbReference type="AlphaFoldDB" id="A0A1G4KHK3"/>
<feature type="compositionally biased region" description="Basic residues" evidence="7">
    <location>
        <begin position="540"/>
        <end position="549"/>
    </location>
</feature>